<evidence type="ECO:0000313" key="2">
    <source>
        <dbReference type="EMBL" id="PTB73586.1"/>
    </source>
</evidence>
<proteinExistence type="predicted"/>
<organism evidence="2 3">
    <name type="scientific">Trichoderma longibrachiatum ATCC 18648</name>
    <dbReference type="NCBI Taxonomy" id="983965"/>
    <lineage>
        <taxon>Eukaryota</taxon>
        <taxon>Fungi</taxon>
        <taxon>Dikarya</taxon>
        <taxon>Ascomycota</taxon>
        <taxon>Pezizomycotina</taxon>
        <taxon>Sordariomycetes</taxon>
        <taxon>Hypocreomycetidae</taxon>
        <taxon>Hypocreales</taxon>
        <taxon>Hypocreaceae</taxon>
        <taxon>Trichoderma</taxon>
    </lineage>
</organism>
<keyword evidence="1" id="KW-1133">Transmembrane helix</keyword>
<sequence length="173" mass="19818">MIHITACCVRRMCLLSTRRDVDLLLFLKCDIVYLFLFLLIQMSILSSCTFCRLRSIVSCSFFSCWFSRFLPDGGRFYLPLYNNRGGRNAWTFFSHLCLVSLSSFPLALPSFPCWGKTASGVAFENRIIMPKGFIVFLVSLALWTSWSPLFCLKTVSSFLHGLAYSTILLNDER</sequence>
<evidence type="ECO:0000256" key="1">
    <source>
        <dbReference type="SAM" id="Phobius"/>
    </source>
</evidence>
<keyword evidence="1" id="KW-0812">Transmembrane</keyword>
<dbReference type="EMBL" id="KZ679138">
    <property type="protein sequence ID" value="PTB73586.1"/>
    <property type="molecule type" value="Genomic_DNA"/>
</dbReference>
<dbReference type="AlphaFoldDB" id="A0A2T4BWH2"/>
<protein>
    <submittedName>
        <fullName evidence="2">Uncharacterized protein</fullName>
    </submittedName>
</protein>
<feature type="transmembrane region" description="Helical" evidence="1">
    <location>
        <begin position="90"/>
        <end position="108"/>
    </location>
</feature>
<gene>
    <name evidence="2" type="ORF">M440DRAFT_134856</name>
</gene>
<dbReference type="Proteomes" id="UP000240760">
    <property type="component" value="Unassembled WGS sequence"/>
</dbReference>
<accession>A0A2T4BWH2</accession>
<keyword evidence="3" id="KW-1185">Reference proteome</keyword>
<name>A0A2T4BWH2_TRILO</name>
<evidence type="ECO:0000313" key="3">
    <source>
        <dbReference type="Proteomes" id="UP000240760"/>
    </source>
</evidence>
<feature type="transmembrane region" description="Helical" evidence="1">
    <location>
        <begin position="23"/>
        <end position="40"/>
    </location>
</feature>
<feature type="transmembrane region" description="Helical" evidence="1">
    <location>
        <begin position="128"/>
        <end position="146"/>
    </location>
</feature>
<keyword evidence="1" id="KW-0472">Membrane</keyword>
<reference evidence="2 3" key="1">
    <citation type="submission" date="2016-07" db="EMBL/GenBank/DDBJ databases">
        <title>Multiple horizontal gene transfer events from other fungi enriched the ability of initially mycotrophic Trichoderma (Ascomycota) to feed on dead plant biomass.</title>
        <authorList>
            <consortium name="DOE Joint Genome Institute"/>
            <person name="Aerts A."/>
            <person name="Atanasova L."/>
            <person name="Chenthamara K."/>
            <person name="Zhang J."/>
            <person name="Grujic M."/>
            <person name="Henrissat B."/>
            <person name="Kuo A."/>
            <person name="Salamov A."/>
            <person name="Lipzen A."/>
            <person name="Labutti K."/>
            <person name="Barry K."/>
            <person name="Miao Y."/>
            <person name="Rahimi M.J."/>
            <person name="Shen Q."/>
            <person name="Grigoriev I.V."/>
            <person name="Kubicek C.P."/>
            <person name="Druzhinina I.S."/>
        </authorList>
    </citation>
    <scope>NUCLEOTIDE SEQUENCE [LARGE SCALE GENOMIC DNA]</scope>
    <source>
        <strain evidence="2 3">ATCC 18648</strain>
    </source>
</reference>